<evidence type="ECO:0000313" key="4">
    <source>
        <dbReference type="Proteomes" id="UP000316292"/>
    </source>
</evidence>
<sequence length="374" mass="40353">MPKTAILRAPASVSAFMPLYGFLQSRIEEGLVPGAVIAAGRGRGKMHRAALGNRALKPRPEAMTERTIFDLASLTKPMVTAPLVLDLAAEGALGIADPVERHIKELRGSAAGAIPVSTLLTHTSGLPAMNPLEDYQRGKSALYTAIAREPVDAPPEERFVYSDVGYMLLQAVAERVSGKSLDRLSRERIFRPLGLTDTRFRPLATDRSRIAPTERERGSGGPWLRGRVHDPRARSRAMMGVAGNAGVFGTAEEVGRFCQMLLRGGLSSGTGGRRVLRRETVRAMTTNQCRPGLGVRRGFGFDIESPYDSPRGALFSGESYGHSGYTGVSMWIDPVNDAYFVLLTNSIHAGGHKDLKAFRSEAGTLAARGLGIER</sequence>
<dbReference type="PANTHER" id="PTHR43283">
    <property type="entry name" value="BETA-LACTAMASE-RELATED"/>
    <property type="match status" value="1"/>
</dbReference>
<dbReference type="Pfam" id="PF00144">
    <property type="entry name" value="Beta-lactamase"/>
    <property type="match status" value="1"/>
</dbReference>
<name>A0A538SD07_UNCEI</name>
<dbReference type="InterPro" id="IPR001466">
    <property type="entry name" value="Beta-lactam-related"/>
</dbReference>
<dbReference type="AlphaFoldDB" id="A0A538SD07"/>
<protein>
    <submittedName>
        <fullName evidence="3">Beta-lactamase family protein</fullName>
    </submittedName>
</protein>
<dbReference type="InterPro" id="IPR012338">
    <property type="entry name" value="Beta-lactam/transpept-like"/>
</dbReference>
<dbReference type="Gene3D" id="3.40.710.10">
    <property type="entry name" value="DD-peptidase/beta-lactamase superfamily"/>
    <property type="match status" value="1"/>
</dbReference>
<dbReference type="EMBL" id="VBOR01000059">
    <property type="protein sequence ID" value="TMQ49243.1"/>
    <property type="molecule type" value="Genomic_DNA"/>
</dbReference>
<proteinExistence type="predicted"/>
<accession>A0A538SD07</accession>
<reference evidence="3 4" key="1">
    <citation type="journal article" date="2019" name="Nat. Microbiol.">
        <title>Mediterranean grassland soil C-N compound turnover is dependent on rainfall and depth, and is mediated by genomically divergent microorganisms.</title>
        <authorList>
            <person name="Diamond S."/>
            <person name="Andeer P.F."/>
            <person name="Li Z."/>
            <person name="Crits-Christoph A."/>
            <person name="Burstein D."/>
            <person name="Anantharaman K."/>
            <person name="Lane K.R."/>
            <person name="Thomas B.C."/>
            <person name="Pan C."/>
            <person name="Northen T.R."/>
            <person name="Banfield J.F."/>
        </authorList>
    </citation>
    <scope>NUCLEOTIDE SEQUENCE [LARGE SCALE GENOMIC DNA]</scope>
    <source>
        <strain evidence="3">WS_1</strain>
    </source>
</reference>
<dbReference type="SUPFAM" id="SSF56601">
    <property type="entry name" value="beta-lactamase/transpeptidase-like"/>
    <property type="match status" value="1"/>
</dbReference>
<evidence type="ECO:0000313" key="3">
    <source>
        <dbReference type="EMBL" id="TMQ49243.1"/>
    </source>
</evidence>
<evidence type="ECO:0000256" key="1">
    <source>
        <dbReference type="ARBA" id="ARBA00022801"/>
    </source>
</evidence>
<organism evidence="3 4">
    <name type="scientific">Eiseniibacteriota bacterium</name>
    <dbReference type="NCBI Taxonomy" id="2212470"/>
    <lineage>
        <taxon>Bacteria</taxon>
        <taxon>Candidatus Eiseniibacteriota</taxon>
    </lineage>
</organism>
<gene>
    <name evidence="3" type="ORF">E6K71_05355</name>
</gene>
<dbReference type="PANTHER" id="PTHR43283:SF11">
    <property type="entry name" value="BETA-LACTAMASE-RELATED DOMAIN-CONTAINING PROTEIN"/>
    <property type="match status" value="1"/>
</dbReference>
<feature type="domain" description="Beta-lactamase-related" evidence="2">
    <location>
        <begin position="26"/>
        <end position="349"/>
    </location>
</feature>
<comment type="caution">
    <text evidence="3">The sequence shown here is derived from an EMBL/GenBank/DDBJ whole genome shotgun (WGS) entry which is preliminary data.</text>
</comment>
<dbReference type="InterPro" id="IPR050789">
    <property type="entry name" value="Diverse_Enzym_Activities"/>
</dbReference>
<evidence type="ECO:0000259" key="2">
    <source>
        <dbReference type="Pfam" id="PF00144"/>
    </source>
</evidence>
<dbReference type="Proteomes" id="UP000316292">
    <property type="component" value="Unassembled WGS sequence"/>
</dbReference>
<dbReference type="GO" id="GO:0016787">
    <property type="term" value="F:hydrolase activity"/>
    <property type="evidence" value="ECO:0007669"/>
    <property type="project" value="UniProtKB-KW"/>
</dbReference>
<keyword evidence="1" id="KW-0378">Hydrolase</keyword>